<dbReference type="RefSeq" id="WP_114069285.1">
    <property type="nucleotide sequence ID" value="NZ_CP030850.1"/>
</dbReference>
<dbReference type="GO" id="GO:0000030">
    <property type="term" value="F:mannosyltransferase activity"/>
    <property type="evidence" value="ECO:0007669"/>
    <property type="project" value="TreeGrafter"/>
</dbReference>
<dbReference type="InterPro" id="IPR029044">
    <property type="entry name" value="Nucleotide-diphossugar_trans"/>
</dbReference>
<keyword evidence="3" id="KW-1185">Reference proteome</keyword>
<organism evidence="2 3">
    <name type="scientific">Runella rosea</name>
    <dbReference type="NCBI Taxonomy" id="2259595"/>
    <lineage>
        <taxon>Bacteria</taxon>
        <taxon>Pseudomonadati</taxon>
        <taxon>Bacteroidota</taxon>
        <taxon>Cytophagia</taxon>
        <taxon>Cytophagales</taxon>
        <taxon>Spirosomataceae</taxon>
        <taxon>Runella</taxon>
    </lineage>
</organism>
<evidence type="ECO:0000313" key="2">
    <source>
        <dbReference type="EMBL" id="AXE20522.1"/>
    </source>
</evidence>
<evidence type="ECO:0000256" key="1">
    <source>
        <dbReference type="ARBA" id="ARBA00022679"/>
    </source>
</evidence>
<dbReference type="PANTHER" id="PTHR32385:SF15">
    <property type="entry name" value="INOSITOL PHOSPHOCERAMIDE MANNOSYLTRANSFERASE 1"/>
    <property type="match status" value="1"/>
</dbReference>
<dbReference type="GO" id="GO:0051999">
    <property type="term" value="P:mannosyl-inositol phosphorylceramide biosynthetic process"/>
    <property type="evidence" value="ECO:0007669"/>
    <property type="project" value="TreeGrafter"/>
</dbReference>
<dbReference type="InterPro" id="IPR007577">
    <property type="entry name" value="GlycoTrfase_DXD_sugar-bd_CS"/>
</dbReference>
<sequence length="246" mass="28741">MIPKIIHYCWFGRGKMPEMAIRCIESWKIYLPDYELKLWNEDTFDINSVVYVKEAYEARKFAFVTDYVRLHALYHFGGIYMDTDVEVLKSLDDLLAYPAFSGFESEIEIPTGIMASAHNGAWACEMLAYYEGRHFQKKDGTLDMTTNVEIISGIMSANGFVLKNGYQVYKECMHIFPKDYFCPKSRSGLITITKNTYCIHHFEGSWQPMKYKMKKYFFQKIVGPIITDKLIRMKHFLIGARQNKSL</sequence>
<dbReference type="InterPro" id="IPR051706">
    <property type="entry name" value="Glycosyltransferase_domain"/>
</dbReference>
<dbReference type="OrthoDB" id="9802987at2"/>
<reference evidence="2 3" key="1">
    <citation type="submission" date="2018-07" db="EMBL/GenBank/DDBJ databases">
        <title>Genome sequencing of Runella.</title>
        <authorList>
            <person name="Baek M.-G."/>
            <person name="Yi H."/>
        </authorList>
    </citation>
    <scope>NUCLEOTIDE SEQUENCE [LARGE SCALE GENOMIC DNA]</scope>
    <source>
        <strain evidence="2 3">HYN0085</strain>
    </source>
</reference>
<dbReference type="Gene3D" id="3.90.550.20">
    <property type="match status" value="1"/>
</dbReference>
<dbReference type="EMBL" id="CP030850">
    <property type="protein sequence ID" value="AXE20522.1"/>
    <property type="molecule type" value="Genomic_DNA"/>
</dbReference>
<accession>A0A344TPF1</accession>
<keyword evidence="1 2" id="KW-0808">Transferase</keyword>
<gene>
    <name evidence="2" type="ORF">DR864_23675</name>
</gene>
<dbReference type="SUPFAM" id="SSF53448">
    <property type="entry name" value="Nucleotide-diphospho-sugar transferases"/>
    <property type="match status" value="1"/>
</dbReference>
<dbReference type="Pfam" id="PF04488">
    <property type="entry name" value="Gly_transf_sug"/>
    <property type="match status" value="1"/>
</dbReference>
<dbReference type="AlphaFoldDB" id="A0A344TPF1"/>
<proteinExistence type="predicted"/>
<protein>
    <submittedName>
        <fullName evidence="2">Glycosyl transferase</fullName>
    </submittedName>
</protein>
<evidence type="ECO:0000313" key="3">
    <source>
        <dbReference type="Proteomes" id="UP000251993"/>
    </source>
</evidence>
<dbReference type="Proteomes" id="UP000251993">
    <property type="component" value="Chromosome"/>
</dbReference>
<name>A0A344TPF1_9BACT</name>
<dbReference type="PANTHER" id="PTHR32385">
    <property type="entry name" value="MANNOSYL PHOSPHORYLINOSITOL CERAMIDE SYNTHASE"/>
    <property type="match status" value="1"/>
</dbReference>
<dbReference type="KEGG" id="run:DR864_23675"/>
<dbReference type="GO" id="GO:0016020">
    <property type="term" value="C:membrane"/>
    <property type="evidence" value="ECO:0007669"/>
    <property type="project" value="GOC"/>
</dbReference>